<dbReference type="Proteomes" id="UP001149140">
    <property type="component" value="Unassembled WGS sequence"/>
</dbReference>
<dbReference type="PROSITE" id="PS50801">
    <property type="entry name" value="STAS"/>
    <property type="match status" value="1"/>
</dbReference>
<dbReference type="InterPro" id="IPR036513">
    <property type="entry name" value="STAS_dom_sf"/>
</dbReference>
<keyword evidence="3" id="KW-1185">Reference proteome</keyword>
<accession>A0A9X3N2T6</accession>
<dbReference type="InterPro" id="IPR002645">
    <property type="entry name" value="STAS_dom"/>
</dbReference>
<dbReference type="SUPFAM" id="SSF52091">
    <property type="entry name" value="SpoIIaa-like"/>
    <property type="match status" value="1"/>
</dbReference>
<feature type="domain" description="STAS" evidence="1">
    <location>
        <begin position="13"/>
        <end position="61"/>
    </location>
</feature>
<sequence>MRDDATQESTGNFTLQSTVRDASLELVVAGELDMAAAFSFESKVDAHLTAGGVEAVVLDLA</sequence>
<dbReference type="EMBL" id="JAPDOD010000095">
    <property type="protein sequence ID" value="MDA0167247.1"/>
    <property type="molecule type" value="Genomic_DNA"/>
</dbReference>
<evidence type="ECO:0000313" key="3">
    <source>
        <dbReference type="Proteomes" id="UP001149140"/>
    </source>
</evidence>
<proteinExistence type="predicted"/>
<reference evidence="2" key="1">
    <citation type="submission" date="2022-10" db="EMBL/GenBank/DDBJ databases">
        <title>The WGS of Solirubrobacter ginsenosidimutans DSM 21036.</title>
        <authorList>
            <person name="Jiang Z."/>
        </authorList>
    </citation>
    <scope>NUCLEOTIDE SEQUENCE</scope>
    <source>
        <strain evidence="2">DSM 21036</strain>
    </source>
</reference>
<name>A0A9X3N2T6_9ACTN</name>
<gene>
    <name evidence="2" type="ORF">OM076_43710</name>
</gene>
<organism evidence="2 3">
    <name type="scientific">Solirubrobacter ginsenosidimutans</name>
    <dbReference type="NCBI Taxonomy" id="490573"/>
    <lineage>
        <taxon>Bacteria</taxon>
        <taxon>Bacillati</taxon>
        <taxon>Actinomycetota</taxon>
        <taxon>Thermoleophilia</taxon>
        <taxon>Solirubrobacterales</taxon>
        <taxon>Solirubrobacteraceae</taxon>
        <taxon>Solirubrobacter</taxon>
    </lineage>
</organism>
<dbReference type="RefSeq" id="WP_270046495.1">
    <property type="nucleotide sequence ID" value="NZ_JAPDOD010000095.1"/>
</dbReference>
<protein>
    <recommendedName>
        <fullName evidence="1">STAS domain-containing protein</fullName>
    </recommendedName>
</protein>
<comment type="caution">
    <text evidence="2">The sequence shown here is derived from an EMBL/GenBank/DDBJ whole genome shotgun (WGS) entry which is preliminary data.</text>
</comment>
<evidence type="ECO:0000259" key="1">
    <source>
        <dbReference type="PROSITE" id="PS50801"/>
    </source>
</evidence>
<dbReference type="AlphaFoldDB" id="A0A9X3N2T6"/>
<evidence type="ECO:0000313" key="2">
    <source>
        <dbReference type="EMBL" id="MDA0167247.1"/>
    </source>
</evidence>